<reference evidence="1" key="1">
    <citation type="submission" date="2022-03" db="EMBL/GenBank/DDBJ databases">
        <title>De novo assembled genomes of Belliella spp. (Cyclobacteriaceae) strains.</title>
        <authorList>
            <person name="Szabo A."/>
            <person name="Korponai K."/>
            <person name="Felfoldi T."/>
        </authorList>
    </citation>
    <scope>NUCLEOTIDE SEQUENCE</scope>
    <source>
        <strain evidence="1">DSM 107340</strain>
    </source>
</reference>
<evidence type="ECO:0000313" key="2">
    <source>
        <dbReference type="Proteomes" id="UP001165488"/>
    </source>
</evidence>
<protein>
    <submittedName>
        <fullName evidence="1">Uncharacterized protein</fullName>
    </submittedName>
</protein>
<accession>A0ABS9UIX1</accession>
<dbReference type="RefSeq" id="WP_241273072.1">
    <property type="nucleotide sequence ID" value="NZ_JAKZGS010000001.1"/>
</dbReference>
<dbReference type="Proteomes" id="UP001165488">
    <property type="component" value="Unassembled WGS sequence"/>
</dbReference>
<gene>
    <name evidence="1" type="ORF">MM236_01065</name>
</gene>
<name>A0ABS9UIX1_9BACT</name>
<comment type="caution">
    <text evidence="1">The sequence shown here is derived from an EMBL/GenBank/DDBJ whole genome shotgun (WGS) entry which is preliminary data.</text>
</comment>
<sequence>MQNDLIEFVQKLAHKVVQKNNRHYEDVIQDTLITLFEENINEVDGNELRVNHLLTYHFNRYHRKDRKELRYGNISKFDSVEVSVDNIDANKLNDIYLVYKNQTKMKAENLELFFKIKFLKLKYKDINADTATNRKIVNRVFSDFKKYLIKNNIELNHFFDEQK</sequence>
<organism evidence="1 2">
    <name type="scientific">Belliella calami</name>
    <dbReference type="NCBI Taxonomy" id="2923436"/>
    <lineage>
        <taxon>Bacteria</taxon>
        <taxon>Pseudomonadati</taxon>
        <taxon>Bacteroidota</taxon>
        <taxon>Cytophagia</taxon>
        <taxon>Cytophagales</taxon>
        <taxon>Cyclobacteriaceae</taxon>
        <taxon>Belliella</taxon>
    </lineage>
</organism>
<dbReference type="EMBL" id="JAKZGS010000001">
    <property type="protein sequence ID" value="MCH7396551.1"/>
    <property type="molecule type" value="Genomic_DNA"/>
</dbReference>
<evidence type="ECO:0000313" key="1">
    <source>
        <dbReference type="EMBL" id="MCH7396551.1"/>
    </source>
</evidence>
<keyword evidence="2" id="KW-1185">Reference proteome</keyword>
<proteinExistence type="predicted"/>